<dbReference type="InterPro" id="IPR007278">
    <property type="entry name" value="DUF397"/>
</dbReference>
<dbReference type="RefSeq" id="WP_267950229.1">
    <property type="nucleotide sequence ID" value="NZ_CP113264.1"/>
</dbReference>
<feature type="domain" description="DUF397" evidence="1">
    <location>
        <begin position="2"/>
        <end position="51"/>
    </location>
</feature>
<evidence type="ECO:0000313" key="3">
    <source>
        <dbReference type="Proteomes" id="UP001156498"/>
    </source>
</evidence>
<organism evidence="2 3">
    <name type="scientific">Streptomonospora nanhaiensis</name>
    <dbReference type="NCBI Taxonomy" id="1323731"/>
    <lineage>
        <taxon>Bacteria</taxon>
        <taxon>Bacillati</taxon>
        <taxon>Actinomycetota</taxon>
        <taxon>Actinomycetes</taxon>
        <taxon>Streptosporangiales</taxon>
        <taxon>Nocardiopsidaceae</taxon>
        <taxon>Streptomonospora</taxon>
    </lineage>
</organism>
<accession>A0ABY6YXA0</accession>
<proteinExistence type="predicted"/>
<evidence type="ECO:0000313" key="2">
    <source>
        <dbReference type="EMBL" id="WAE76460.1"/>
    </source>
</evidence>
<dbReference type="Proteomes" id="UP001156498">
    <property type="component" value="Chromosome"/>
</dbReference>
<dbReference type="EMBL" id="CP113264">
    <property type="protein sequence ID" value="WAE76460.1"/>
    <property type="molecule type" value="Genomic_DNA"/>
</dbReference>
<dbReference type="Pfam" id="PF04149">
    <property type="entry name" value="DUF397"/>
    <property type="match status" value="1"/>
</dbReference>
<name>A0ABY6YXA0_9ACTN</name>
<keyword evidence="3" id="KW-1185">Reference proteome</keyword>
<gene>
    <name evidence="2" type="ORF">OUQ99_03210</name>
</gene>
<protein>
    <submittedName>
        <fullName evidence="2">DUF397 domain-containing protein</fullName>
    </submittedName>
</protein>
<sequence length="55" mass="6002">MTFRKSSYSATANECVEIADLPDGAAVRDTQNRGLGHIAFGGQEWQAFLSTLLQK</sequence>
<reference evidence="2 3" key="1">
    <citation type="journal article" date="2013" name="Int. J. Syst. Evol. Microbiol.">
        <title>Description of Streptomonospora sediminis sp. nov. and Streptomonospora nanhaiensis sp. nov., and reclassification of Nocardiopsis arabia Hozzein &amp; Goodfellow 2008 as Streptomonospora arabica comb. nov. and emended description of the genus Streptomonospora.</title>
        <authorList>
            <person name="Zhang D.F."/>
            <person name="Pan H.Q."/>
            <person name="He J."/>
            <person name="Zhang X.M."/>
            <person name="Zhang Y.G."/>
            <person name="Klenk H.P."/>
            <person name="Hu J.C."/>
            <person name="Li W.J."/>
        </authorList>
    </citation>
    <scope>NUCLEOTIDE SEQUENCE [LARGE SCALE GENOMIC DNA]</scope>
    <source>
        <strain evidence="2 3">12A09</strain>
    </source>
</reference>
<evidence type="ECO:0000259" key="1">
    <source>
        <dbReference type="Pfam" id="PF04149"/>
    </source>
</evidence>